<dbReference type="EMBL" id="MHLY01000007">
    <property type="protein sequence ID" value="OGZ18731.1"/>
    <property type="molecule type" value="Genomic_DNA"/>
</dbReference>
<dbReference type="AlphaFoldDB" id="A0A1G2E0B5"/>
<feature type="binding site" evidence="2">
    <location>
        <begin position="206"/>
        <end position="213"/>
    </location>
    <ligand>
        <name>ATP</name>
        <dbReference type="ChEBI" id="CHEBI:30616"/>
    </ligand>
</feature>
<keyword evidence="2" id="KW-0067">ATP-binding</keyword>
<comment type="caution">
    <text evidence="4">The sequence shown here is derived from an EMBL/GenBank/DDBJ whole genome shotgun (WGS) entry which is preliminary data.</text>
</comment>
<dbReference type="Proteomes" id="UP000176755">
    <property type="component" value="Unassembled WGS sequence"/>
</dbReference>
<dbReference type="InterPro" id="IPR036390">
    <property type="entry name" value="WH_DNA-bd_sf"/>
</dbReference>
<dbReference type="SUPFAM" id="SSF140931">
    <property type="entry name" value="Fic-like"/>
    <property type="match status" value="1"/>
</dbReference>
<dbReference type="SUPFAM" id="SSF46785">
    <property type="entry name" value="Winged helix' DNA-binding domain"/>
    <property type="match status" value="1"/>
</dbReference>
<proteinExistence type="predicted"/>
<organism evidence="4 5">
    <name type="scientific">Candidatus Nealsonbacteria bacterium RBG_13_42_11</name>
    <dbReference type="NCBI Taxonomy" id="1801663"/>
    <lineage>
        <taxon>Bacteria</taxon>
        <taxon>Candidatus Nealsoniibacteriota</taxon>
    </lineage>
</organism>
<sequence length="353" mass="41199">MAKNNKLDRRLQQIPAEIWSKITKIDELKGQWIAGARLSPQVLGRLKRSVLITSTGASTRIEGAKLSDEDIEKLMRGIDIQKFTDRDKQEAKGYFELLENVFNSWKSLKFSENTIKHFHKELLKYVKKDELHRGDYKKEENKVHMINAAGESIGVLFDTTPACLTPKRMQELVEWTQEAIAEKKYHPLLIVGNFLVEFLQIHPFQDGNGRLSRVLTNLLLLKEDYLHMPYVSHEKLVEDNKPEYYLALRKSQKTFLSDDGTIVPWLDFFLIIFLKQSEMAIDLLSKENIERLLTEKQLAVWDYIQKADRATPREISEKTKVAYPTVRQAIDKLMRFRKIERTGQGRSTSYRKL</sequence>
<name>A0A1G2E0B5_9BACT</name>
<accession>A0A1G2E0B5</accession>
<evidence type="ECO:0000259" key="3">
    <source>
        <dbReference type="PROSITE" id="PS51459"/>
    </source>
</evidence>
<dbReference type="PANTHER" id="PTHR13504">
    <property type="entry name" value="FIDO DOMAIN-CONTAINING PROTEIN DDB_G0283145"/>
    <property type="match status" value="1"/>
</dbReference>
<gene>
    <name evidence="4" type="ORF">A2175_00380</name>
</gene>
<protein>
    <recommendedName>
        <fullName evidence="3">Fido domain-containing protein</fullName>
    </recommendedName>
</protein>
<dbReference type="InterPro" id="IPR036597">
    <property type="entry name" value="Fido-like_dom_sf"/>
</dbReference>
<reference evidence="4 5" key="1">
    <citation type="journal article" date="2016" name="Nat. Commun.">
        <title>Thousands of microbial genomes shed light on interconnected biogeochemical processes in an aquifer system.</title>
        <authorList>
            <person name="Anantharaman K."/>
            <person name="Brown C.T."/>
            <person name="Hug L.A."/>
            <person name="Sharon I."/>
            <person name="Castelle C.J."/>
            <person name="Probst A.J."/>
            <person name="Thomas B.C."/>
            <person name="Singh A."/>
            <person name="Wilkins M.J."/>
            <person name="Karaoz U."/>
            <person name="Brodie E.L."/>
            <person name="Williams K.H."/>
            <person name="Hubbard S.S."/>
            <person name="Banfield J.F."/>
        </authorList>
    </citation>
    <scope>NUCLEOTIDE SEQUENCE [LARGE SCALE GENOMIC DNA]</scope>
</reference>
<dbReference type="InterPro" id="IPR040198">
    <property type="entry name" value="Fido_containing"/>
</dbReference>
<dbReference type="Gene3D" id="1.10.3290.10">
    <property type="entry name" value="Fido-like domain"/>
    <property type="match status" value="1"/>
</dbReference>
<evidence type="ECO:0000313" key="5">
    <source>
        <dbReference type="Proteomes" id="UP000176755"/>
    </source>
</evidence>
<dbReference type="InterPro" id="IPR036388">
    <property type="entry name" value="WH-like_DNA-bd_sf"/>
</dbReference>
<dbReference type="Gene3D" id="1.10.10.10">
    <property type="entry name" value="Winged helix-like DNA-binding domain superfamily/Winged helix DNA-binding domain"/>
    <property type="match status" value="1"/>
</dbReference>
<keyword evidence="2" id="KW-0547">Nucleotide-binding</keyword>
<dbReference type="STRING" id="1801663.A2175_00380"/>
<evidence type="ECO:0000313" key="4">
    <source>
        <dbReference type="EMBL" id="OGZ18731.1"/>
    </source>
</evidence>
<dbReference type="InterPro" id="IPR003812">
    <property type="entry name" value="Fido"/>
</dbReference>
<dbReference type="PANTHER" id="PTHR13504:SF38">
    <property type="entry name" value="FIDO DOMAIN-CONTAINING PROTEIN"/>
    <property type="match status" value="1"/>
</dbReference>
<feature type="domain" description="Fido" evidence="3">
    <location>
        <begin position="110"/>
        <end position="271"/>
    </location>
</feature>
<evidence type="ECO:0000256" key="2">
    <source>
        <dbReference type="PIRSR" id="PIRSR640198-2"/>
    </source>
</evidence>
<dbReference type="Pfam" id="PF02661">
    <property type="entry name" value="Fic"/>
    <property type="match status" value="1"/>
</dbReference>
<dbReference type="PROSITE" id="PS51459">
    <property type="entry name" value="FIDO"/>
    <property type="match status" value="1"/>
</dbReference>
<dbReference type="GO" id="GO:0005524">
    <property type="term" value="F:ATP binding"/>
    <property type="evidence" value="ECO:0007669"/>
    <property type="project" value="UniProtKB-KW"/>
</dbReference>
<evidence type="ECO:0000256" key="1">
    <source>
        <dbReference type="PIRSR" id="PIRSR640198-1"/>
    </source>
</evidence>
<feature type="active site" evidence="1">
    <location>
        <position position="202"/>
    </location>
</feature>
<feature type="binding site" evidence="2">
    <location>
        <begin position="244"/>
        <end position="245"/>
    </location>
    <ligand>
        <name>ATP</name>
        <dbReference type="ChEBI" id="CHEBI:30616"/>
    </ligand>
</feature>